<dbReference type="HOGENOM" id="CLU_1816595_0_0_1"/>
<dbReference type="InParanoid" id="A0A067N864"/>
<dbReference type="VEuPathDB" id="FungiDB:PLEOSDRAFT_1108501"/>
<evidence type="ECO:0000313" key="2">
    <source>
        <dbReference type="Proteomes" id="UP000027073"/>
    </source>
</evidence>
<sequence>MSSVGHRAFELPWYNSVRPSPHAQRPILSSHCLVDWRGMDDEGKTKYNLTKFQGWRRMPSKGPFSSVGPFGDCPPKKYRYIHFEWEPTSKALFVENLSQSSYDPDDIEAEPLNIACRGPTNESIRSVPSPPAMTIIAGYAGN</sequence>
<dbReference type="Proteomes" id="UP000027073">
    <property type="component" value="Unassembled WGS sequence"/>
</dbReference>
<protein>
    <submittedName>
        <fullName evidence="1">Uncharacterized protein</fullName>
    </submittedName>
</protein>
<organism evidence="1 2">
    <name type="scientific">Pleurotus ostreatus (strain PC15)</name>
    <name type="common">Oyster mushroom</name>
    <dbReference type="NCBI Taxonomy" id="1137138"/>
    <lineage>
        <taxon>Eukaryota</taxon>
        <taxon>Fungi</taxon>
        <taxon>Dikarya</taxon>
        <taxon>Basidiomycota</taxon>
        <taxon>Agaricomycotina</taxon>
        <taxon>Agaricomycetes</taxon>
        <taxon>Agaricomycetidae</taxon>
        <taxon>Agaricales</taxon>
        <taxon>Pleurotineae</taxon>
        <taxon>Pleurotaceae</taxon>
        <taxon>Pleurotus</taxon>
    </lineage>
</organism>
<proteinExistence type="predicted"/>
<name>A0A067N864_PLEO1</name>
<gene>
    <name evidence="1" type="ORF">PLEOSDRAFT_1108501</name>
</gene>
<accession>A0A067N864</accession>
<evidence type="ECO:0000313" key="1">
    <source>
        <dbReference type="EMBL" id="KDQ24039.1"/>
    </source>
</evidence>
<dbReference type="AlphaFoldDB" id="A0A067N864"/>
<reference evidence="2" key="1">
    <citation type="journal article" date="2014" name="Proc. Natl. Acad. Sci. U.S.A.">
        <title>Extensive sampling of basidiomycete genomes demonstrates inadequacy of the white-rot/brown-rot paradigm for wood decay fungi.</title>
        <authorList>
            <person name="Riley R."/>
            <person name="Salamov A.A."/>
            <person name="Brown D.W."/>
            <person name="Nagy L.G."/>
            <person name="Floudas D."/>
            <person name="Held B.W."/>
            <person name="Levasseur A."/>
            <person name="Lombard V."/>
            <person name="Morin E."/>
            <person name="Otillar R."/>
            <person name="Lindquist E.A."/>
            <person name="Sun H."/>
            <person name="LaButti K.M."/>
            <person name="Schmutz J."/>
            <person name="Jabbour D."/>
            <person name="Luo H."/>
            <person name="Baker S.E."/>
            <person name="Pisabarro A.G."/>
            <person name="Walton J.D."/>
            <person name="Blanchette R.A."/>
            <person name="Henrissat B."/>
            <person name="Martin F."/>
            <person name="Cullen D."/>
            <person name="Hibbett D.S."/>
            <person name="Grigoriev I.V."/>
        </authorList>
    </citation>
    <scope>NUCLEOTIDE SEQUENCE [LARGE SCALE GENOMIC DNA]</scope>
    <source>
        <strain evidence="2">PC15</strain>
    </source>
</reference>
<dbReference type="EMBL" id="KL198012">
    <property type="protein sequence ID" value="KDQ24039.1"/>
    <property type="molecule type" value="Genomic_DNA"/>
</dbReference>